<dbReference type="GeneTree" id="ENSGT00390000012491"/>
<protein>
    <submittedName>
        <fullName evidence="2">Testis expressed 36</fullName>
    </submittedName>
</protein>
<dbReference type="Proteomes" id="UP000694381">
    <property type="component" value="Unassembled WGS sequence"/>
</dbReference>
<dbReference type="PANTHER" id="PTHR35440:SF1">
    <property type="entry name" value="TESTIS-EXPRESSED PROTEIN 36"/>
    <property type="match status" value="1"/>
</dbReference>
<dbReference type="AlphaFoldDB" id="A0A8C6WCF6"/>
<proteinExistence type="predicted"/>
<reference evidence="2" key="2">
    <citation type="submission" date="2025-09" db="UniProtKB">
        <authorList>
            <consortium name="Ensembl"/>
        </authorList>
    </citation>
    <scope>IDENTIFICATION</scope>
</reference>
<dbReference type="InterPro" id="IPR029369">
    <property type="entry name" value="HDNR"/>
</dbReference>
<accession>A0A8C6WCF6</accession>
<feature type="domain" description="Domain of unknown function with conserved HDNR motif" evidence="1">
    <location>
        <begin position="1"/>
        <end position="173"/>
    </location>
</feature>
<organism evidence="2 3">
    <name type="scientific">Nannospalax galili</name>
    <name type="common">Northern Israeli blind subterranean mole rat</name>
    <name type="synonym">Spalax galili</name>
    <dbReference type="NCBI Taxonomy" id="1026970"/>
    <lineage>
        <taxon>Eukaryota</taxon>
        <taxon>Metazoa</taxon>
        <taxon>Chordata</taxon>
        <taxon>Craniata</taxon>
        <taxon>Vertebrata</taxon>
        <taxon>Euteleostomi</taxon>
        <taxon>Mammalia</taxon>
        <taxon>Eutheria</taxon>
        <taxon>Euarchontoglires</taxon>
        <taxon>Glires</taxon>
        <taxon>Rodentia</taxon>
        <taxon>Myomorpha</taxon>
        <taxon>Muroidea</taxon>
        <taxon>Spalacidae</taxon>
        <taxon>Spalacinae</taxon>
        <taxon>Nannospalax</taxon>
    </lineage>
</organism>
<reference evidence="2" key="1">
    <citation type="submission" date="2025-08" db="UniProtKB">
        <authorList>
            <consortium name="Ensembl"/>
        </authorList>
    </citation>
    <scope>IDENTIFICATION</scope>
</reference>
<dbReference type="OMA" id="SWFPHIG"/>
<evidence type="ECO:0000259" key="1">
    <source>
        <dbReference type="Pfam" id="PF15115"/>
    </source>
</evidence>
<keyword evidence="3" id="KW-1185">Reference proteome</keyword>
<evidence type="ECO:0000313" key="3">
    <source>
        <dbReference type="Proteomes" id="UP000694381"/>
    </source>
</evidence>
<gene>
    <name evidence="2" type="primary">Tex36</name>
</gene>
<evidence type="ECO:0000313" key="2">
    <source>
        <dbReference type="Ensembl" id="ENSNGAP00000023969.1"/>
    </source>
</evidence>
<sequence>MAKGRRFNPPLGKEGTWFPHIGLTKKTPESITSTSLKEAHCPHLCQQVEGRLPPIYKVREKQAANNSFPFSLHDNRHSFENSGHFFDAGLGCKKISPDKRQHASRNFNLWACDYIPSCLDGISNNKISYVYKEAVVVTDFRRFPRYYSEMWNTFKFVPRPSYTEFLIKKSKVRVSVDTQAVSPQVWAVFDNIISSDICKVYISDPTPSLNC</sequence>
<dbReference type="Ensembl" id="ENSNGAT00000029673.1">
    <property type="protein sequence ID" value="ENSNGAP00000023969.1"/>
    <property type="gene ID" value="ENSNGAG00000022368.1"/>
</dbReference>
<name>A0A8C6WCF6_NANGA</name>
<dbReference type="Pfam" id="PF15115">
    <property type="entry name" value="HDNR"/>
    <property type="match status" value="1"/>
</dbReference>
<dbReference type="PANTHER" id="PTHR35440">
    <property type="entry name" value="TESTIS-EXPRESSED PROTEIN 36"/>
    <property type="match status" value="1"/>
</dbReference>